<dbReference type="EMBL" id="JASAOG010000451">
    <property type="protein sequence ID" value="KAK0039360.1"/>
    <property type="molecule type" value="Genomic_DNA"/>
</dbReference>
<accession>A0AAD8AR35</accession>
<name>A0AAD8AR35_BIOPF</name>
<dbReference type="InterPro" id="IPR011059">
    <property type="entry name" value="Metal-dep_hydrolase_composite"/>
</dbReference>
<evidence type="ECO:0000313" key="2">
    <source>
        <dbReference type="EMBL" id="KAK0039360.1"/>
    </source>
</evidence>
<gene>
    <name evidence="2" type="ORF">Bpfe_031193</name>
</gene>
<organism evidence="2 3">
    <name type="scientific">Biomphalaria pfeifferi</name>
    <name type="common">Bloodfluke planorb</name>
    <name type="synonym">Freshwater snail</name>
    <dbReference type="NCBI Taxonomy" id="112525"/>
    <lineage>
        <taxon>Eukaryota</taxon>
        <taxon>Metazoa</taxon>
        <taxon>Spiralia</taxon>
        <taxon>Lophotrochozoa</taxon>
        <taxon>Mollusca</taxon>
        <taxon>Gastropoda</taxon>
        <taxon>Heterobranchia</taxon>
        <taxon>Euthyneura</taxon>
        <taxon>Panpulmonata</taxon>
        <taxon>Hygrophila</taxon>
        <taxon>Lymnaeoidea</taxon>
        <taxon>Planorbidae</taxon>
        <taxon>Biomphalaria</taxon>
    </lineage>
</organism>
<comment type="caution">
    <text evidence="2">The sequence shown here is derived from an EMBL/GenBank/DDBJ whole genome shotgun (WGS) entry which is preliminary data.</text>
</comment>
<dbReference type="Gene3D" id="2.30.40.10">
    <property type="entry name" value="Urease, subunit C, domain 1"/>
    <property type="match status" value="1"/>
</dbReference>
<sequence>MFRKRASFCLKRRLRRQTGFHSVTLWRQLRSTRRKILGMDSRIGSIAVGKDGDIALYDGDPFEYVTHCIGTIIDGKVVSQTVR</sequence>
<proteinExistence type="predicted"/>
<dbReference type="Proteomes" id="UP001233172">
    <property type="component" value="Unassembled WGS sequence"/>
</dbReference>
<dbReference type="InterPro" id="IPR013108">
    <property type="entry name" value="Amidohydro_3"/>
</dbReference>
<dbReference type="Pfam" id="PF07969">
    <property type="entry name" value="Amidohydro_3"/>
    <property type="match status" value="1"/>
</dbReference>
<evidence type="ECO:0000313" key="3">
    <source>
        <dbReference type="Proteomes" id="UP001233172"/>
    </source>
</evidence>
<evidence type="ECO:0000259" key="1">
    <source>
        <dbReference type="Pfam" id="PF07969"/>
    </source>
</evidence>
<reference evidence="2" key="2">
    <citation type="submission" date="2023-04" db="EMBL/GenBank/DDBJ databases">
        <authorList>
            <person name="Bu L."/>
            <person name="Lu L."/>
            <person name="Laidemitt M.R."/>
            <person name="Zhang S.M."/>
            <person name="Mutuku M."/>
            <person name="Mkoji G."/>
            <person name="Steinauer M."/>
            <person name="Loker E.S."/>
        </authorList>
    </citation>
    <scope>NUCLEOTIDE SEQUENCE</scope>
    <source>
        <strain evidence="2">KasaAsao</strain>
        <tissue evidence="2">Whole Snail</tissue>
    </source>
</reference>
<dbReference type="SUPFAM" id="SSF51338">
    <property type="entry name" value="Composite domain of metallo-dependent hydrolases"/>
    <property type="match status" value="1"/>
</dbReference>
<reference evidence="2" key="1">
    <citation type="journal article" date="2023" name="PLoS Negl. Trop. Dis.">
        <title>A genome sequence for Biomphalaria pfeifferi, the major vector snail for the human-infecting parasite Schistosoma mansoni.</title>
        <authorList>
            <person name="Bu L."/>
            <person name="Lu L."/>
            <person name="Laidemitt M.R."/>
            <person name="Zhang S.M."/>
            <person name="Mutuku M."/>
            <person name="Mkoji G."/>
            <person name="Steinauer M."/>
            <person name="Loker E.S."/>
        </authorList>
    </citation>
    <scope>NUCLEOTIDE SEQUENCE</scope>
    <source>
        <strain evidence="2">KasaAsao</strain>
    </source>
</reference>
<keyword evidence="3" id="KW-1185">Reference proteome</keyword>
<protein>
    <submittedName>
        <fullName evidence="2">Amidohydrolase</fullName>
    </submittedName>
</protein>
<feature type="domain" description="Amidohydrolase 3" evidence="1">
    <location>
        <begin position="30"/>
        <end position="78"/>
    </location>
</feature>
<dbReference type="AlphaFoldDB" id="A0AAD8AR35"/>
<dbReference type="GO" id="GO:0016810">
    <property type="term" value="F:hydrolase activity, acting on carbon-nitrogen (but not peptide) bonds"/>
    <property type="evidence" value="ECO:0007669"/>
    <property type="project" value="InterPro"/>
</dbReference>